<dbReference type="EMBL" id="BMAO01029536">
    <property type="protein sequence ID" value="GFR32471.1"/>
    <property type="molecule type" value="Genomic_DNA"/>
</dbReference>
<proteinExistence type="predicted"/>
<reference evidence="2" key="1">
    <citation type="submission" date="2020-07" db="EMBL/GenBank/DDBJ databases">
        <title>Multicomponent nature underlies the extraordinary mechanical properties of spider dragline silk.</title>
        <authorList>
            <person name="Kono N."/>
            <person name="Nakamura H."/>
            <person name="Mori M."/>
            <person name="Yoshida Y."/>
            <person name="Ohtoshi R."/>
            <person name="Malay A.D."/>
            <person name="Moran D.A.P."/>
            <person name="Tomita M."/>
            <person name="Numata K."/>
            <person name="Arakawa K."/>
        </authorList>
    </citation>
    <scope>NUCLEOTIDE SEQUENCE</scope>
</reference>
<sequence>MKKKMEAAEDLKILARIRSKERMQATRKRGKEEQIKQSVSNQSKFFIPLKTRLCISDVYSDSDNKSINEESPLMSHQASKSPAESHRKTDGTVFAAVLPKDIFTGLYVLVQLLCKSG</sequence>
<dbReference type="AlphaFoldDB" id="A0A8X6M379"/>
<dbReference type="Proteomes" id="UP000887116">
    <property type="component" value="Unassembled WGS sequence"/>
</dbReference>
<protein>
    <submittedName>
        <fullName evidence="2">Uncharacterized protein</fullName>
    </submittedName>
</protein>
<gene>
    <name evidence="2" type="ORF">TNCT_243271</name>
</gene>
<name>A0A8X6M379_TRICU</name>
<feature type="region of interest" description="Disordered" evidence="1">
    <location>
        <begin position="66"/>
        <end position="87"/>
    </location>
</feature>
<evidence type="ECO:0000256" key="1">
    <source>
        <dbReference type="SAM" id="MobiDB-lite"/>
    </source>
</evidence>
<accession>A0A8X6M379</accession>
<keyword evidence="3" id="KW-1185">Reference proteome</keyword>
<organism evidence="2 3">
    <name type="scientific">Trichonephila clavata</name>
    <name type="common">Joro spider</name>
    <name type="synonym">Nephila clavata</name>
    <dbReference type="NCBI Taxonomy" id="2740835"/>
    <lineage>
        <taxon>Eukaryota</taxon>
        <taxon>Metazoa</taxon>
        <taxon>Ecdysozoa</taxon>
        <taxon>Arthropoda</taxon>
        <taxon>Chelicerata</taxon>
        <taxon>Arachnida</taxon>
        <taxon>Araneae</taxon>
        <taxon>Araneomorphae</taxon>
        <taxon>Entelegynae</taxon>
        <taxon>Araneoidea</taxon>
        <taxon>Nephilidae</taxon>
        <taxon>Trichonephila</taxon>
    </lineage>
</organism>
<comment type="caution">
    <text evidence="2">The sequence shown here is derived from an EMBL/GenBank/DDBJ whole genome shotgun (WGS) entry which is preliminary data.</text>
</comment>
<evidence type="ECO:0000313" key="3">
    <source>
        <dbReference type="Proteomes" id="UP000887116"/>
    </source>
</evidence>
<evidence type="ECO:0000313" key="2">
    <source>
        <dbReference type="EMBL" id="GFR32471.1"/>
    </source>
</evidence>
<dbReference type="OrthoDB" id="7467267at2759"/>